<organism evidence="1 2">
    <name type="scientific">Eubacterium ramulus</name>
    <dbReference type="NCBI Taxonomy" id="39490"/>
    <lineage>
        <taxon>Bacteria</taxon>
        <taxon>Bacillati</taxon>
        <taxon>Bacillota</taxon>
        <taxon>Clostridia</taxon>
        <taxon>Eubacteriales</taxon>
        <taxon>Eubacteriaceae</taxon>
        <taxon>Eubacterium</taxon>
    </lineage>
</organism>
<proteinExistence type="predicted"/>
<protein>
    <submittedName>
        <fullName evidence="1">Uncharacterized protein</fullName>
    </submittedName>
</protein>
<evidence type="ECO:0000313" key="1">
    <source>
        <dbReference type="EMBL" id="PWE87031.1"/>
    </source>
</evidence>
<evidence type="ECO:0000313" key="2">
    <source>
        <dbReference type="Proteomes" id="UP000245288"/>
    </source>
</evidence>
<gene>
    <name evidence="1" type="ORF">LG34_06445</name>
</gene>
<keyword evidence="2" id="KW-1185">Reference proteome</keyword>
<comment type="caution">
    <text evidence="1">The sequence shown here is derived from an EMBL/GenBank/DDBJ whole genome shotgun (WGS) entry which is preliminary data.</text>
</comment>
<dbReference type="Proteomes" id="UP000245288">
    <property type="component" value="Unassembled WGS sequence"/>
</dbReference>
<dbReference type="AlphaFoldDB" id="A0A2V1JUW3"/>
<dbReference type="EMBL" id="JRFU01000062">
    <property type="protein sequence ID" value="PWE87031.1"/>
    <property type="molecule type" value="Genomic_DNA"/>
</dbReference>
<sequence>MSCVRSEISKKNPYWIPKHRYFELKHFCLQYPDWKNEYAALLGVNSLSSLNFSKSRLKNIADRTSDSAIRRLYFSDRMRMVEQSAIDADPDIFEYLLKGVTAGYSYTYLKTYCDIPCSKDFYYDRYRRFFWLLDKVRE</sequence>
<name>A0A2V1JUW3_EUBRA</name>
<reference evidence="1 2" key="1">
    <citation type="submission" date="2014-09" db="EMBL/GenBank/DDBJ databases">
        <title>Butyrate-producing bacteria isolated from human gut.</title>
        <authorList>
            <person name="Zhang Q."/>
            <person name="Zhao L."/>
        </authorList>
    </citation>
    <scope>NUCLEOTIDE SEQUENCE [LARGE SCALE GENOMIC DNA]</scope>
    <source>
        <strain evidence="1 2">21</strain>
    </source>
</reference>
<accession>A0A2V1JUW3</accession>
<dbReference type="OrthoDB" id="1851964at2"/>